<keyword evidence="2" id="KW-1185">Reference proteome</keyword>
<evidence type="ECO:0000313" key="2">
    <source>
        <dbReference type="Proteomes" id="UP000030428"/>
    </source>
</evidence>
<dbReference type="PANTHER" id="PTHR12526">
    <property type="entry name" value="GLYCOSYLTRANSFERASE"/>
    <property type="match status" value="1"/>
</dbReference>
<dbReference type="EMBL" id="JSZA02000006">
    <property type="protein sequence ID" value="TGO03660.1"/>
    <property type="molecule type" value="Genomic_DNA"/>
</dbReference>
<dbReference type="Pfam" id="PF13692">
    <property type="entry name" value="Glyco_trans_1_4"/>
    <property type="match status" value="1"/>
</dbReference>
<reference evidence="1 2" key="1">
    <citation type="journal article" date="2016" name="Front. Microbiol.">
        <title>Single-Cell (Meta-)Genomics of a Dimorphic Candidatus Thiomargarita nelsonii Reveals Genomic Plasticity.</title>
        <authorList>
            <person name="Flood B.E."/>
            <person name="Fliss P."/>
            <person name="Jones D.S."/>
            <person name="Dick G.J."/>
            <person name="Jain S."/>
            <person name="Kaster A.K."/>
            <person name="Winkel M."/>
            <person name="Mussmann M."/>
            <person name="Bailey J."/>
        </authorList>
    </citation>
    <scope>NUCLEOTIDE SEQUENCE [LARGE SCALE GENOMIC DNA]</scope>
    <source>
        <strain evidence="1">Hydrate Ridge</strain>
    </source>
</reference>
<dbReference type="Proteomes" id="UP000030428">
    <property type="component" value="Unassembled WGS sequence"/>
</dbReference>
<dbReference type="Gene3D" id="3.40.50.2000">
    <property type="entry name" value="Glycogen Phosphorylase B"/>
    <property type="match status" value="2"/>
</dbReference>
<gene>
    <name evidence="1" type="ORF">PN36_02530</name>
</gene>
<dbReference type="AlphaFoldDB" id="A0A4E0QWM1"/>
<name>A0A4E0QWM1_9GAMM</name>
<sequence>MKIAFISSVFGEPWAGSEELWYQSSLRCLERGDQVMASLFEMPCSCSQIENFQSHGGRVYWRKRFRNGRLHILKHRYLSAFRNVFNSKPDVVIISLGSLMDLTLYPDLLKELQETTARVILIFQFNSDCLIPDANARAMITSYCHRANHIIFVSEHNYLLAERQLAMKFNHVSVISNTVPYDKYEILAWPETNDTLEMACAARLVVQEKGHDILLESLAQPQWRSRDWRLNIFGSGCDEEYIRQLVNHFNLTDKAMFCGHVADSREIWKKNKIMVMASRAEGLSLASLEAMICGRVCVVTDVGGHNEVIADSQSGFLAEAPHPKYFGRALERAWSMKESLYDIGKSAHEAALRVFSEDSVSRIVSLIEKK</sequence>
<proteinExistence type="predicted"/>
<dbReference type="PANTHER" id="PTHR12526:SF627">
    <property type="entry name" value="D-RHAMNOSYLTRANSFERASE WBPZ"/>
    <property type="match status" value="1"/>
</dbReference>
<evidence type="ECO:0000313" key="1">
    <source>
        <dbReference type="EMBL" id="TGO03660.1"/>
    </source>
</evidence>
<dbReference type="SUPFAM" id="SSF53756">
    <property type="entry name" value="UDP-Glycosyltransferase/glycogen phosphorylase"/>
    <property type="match status" value="1"/>
</dbReference>
<organism evidence="1 2">
    <name type="scientific">Candidatus Thiomargarita nelsonii</name>
    <dbReference type="NCBI Taxonomy" id="1003181"/>
    <lineage>
        <taxon>Bacteria</taxon>
        <taxon>Pseudomonadati</taxon>
        <taxon>Pseudomonadota</taxon>
        <taxon>Gammaproteobacteria</taxon>
        <taxon>Thiotrichales</taxon>
        <taxon>Thiotrichaceae</taxon>
        <taxon>Thiomargarita</taxon>
    </lineage>
</organism>
<protein>
    <submittedName>
        <fullName evidence="1">Uncharacterized protein</fullName>
    </submittedName>
</protein>
<dbReference type="CDD" id="cd03801">
    <property type="entry name" value="GT4_PimA-like"/>
    <property type="match status" value="1"/>
</dbReference>
<accession>A0A4E0QWM1</accession>
<comment type="caution">
    <text evidence="1">The sequence shown here is derived from an EMBL/GenBank/DDBJ whole genome shotgun (WGS) entry which is preliminary data.</text>
</comment>